<protein>
    <submittedName>
        <fullName evidence="2">Triacylglycerol esterase/lipase EstA, alpha/beta hydrolase fold</fullName>
    </submittedName>
</protein>
<evidence type="ECO:0000256" key="1">
    <source>
        <dbReference type="SAM" id="SignalP"/>
    </source>
</evidence>
<feature type="chain" id="PRO_5010234870" evidence="1">
    <location>
        <begin position="29"/>
        <end position="316"/>
    </location>
</feature>
<dbReference type="EMBL" id="FODD01000003">
    <property type="protein sequence ID" value="SEN28618.1"/>
    <property type="molecule type" value="Genomic_DNA"/>
</dbReference>
<gene>
    <name evidence="2" type="ORF">SAMN05216267_1003212</name>
</gene>
<dbReference type="GO" id="GO:0016042">
    <property type="term" value="P:lipid catabolic process"/>
    <property type="evidence" value="ECO:0007669"/>
    <property type="project" value="InterPro"/>
</dbReference>
<dbReference type="Pfam" id="PF01674">
    <property type="entry name" value="Lipase_2"/>
    <property type="match status" value="1"/>
</dbReference>
<dbReference type="AlphaFoldDB" id="A0A1H8FC51"/>
<dbReference type="OrthoDB" id="8871309at2"/>
<dbReference type="InterPro" id="IPR002918">
    <property type="entry name" value="Lipase_EstA/Esterase_EstB"/>
</dbReference>
<dbReference type="STRING" id="310780.SAMN05216267_1003212"/>
<dbReference type="PANTHER" id="PTHR32015">
    <property type="entry name" value="FASTING INDUCED LIPASE"/>
    <property type="match status" value="1"/>
</dbReference>
<dbReference type="RefSeq" id="WP_069465052.1">
    <property type="nucleotide sequence ID" value="NZ_FODD01000003.1"/>
</dbReference>
<accession>A0A1H8FC51</accession>
<sequence>MKRTFLRMAAAAAAALGLALGVTAGASAASWPLPVNYHFSSGFVGGFLFPTVAPPGANDWSCRPSAAHPYPVVLVHGTFENMNDDWGGASPLLADNGYCVFAFDYGGPSAGSPIQGTGSIESGAARLSSFVDQVLAATGTAKVDLVGHSQGGMMPRYYLKYLGGAAKTDRLVALSPSNNGTTLDGITEFARQLGLLEPANQFLVGPACAACVEQEIGSGFLTDLNSGGETQPGVGYTVITTTGDEVVTPYGNAFLPAAPNVTNITVQDQCPLDASDHLEIAYDPIALTDVLNALDPAHQRPIPCQVVLPVTGPLVG</sequence>
<keyword evidence="3" id="KW-1185">Reference proteome</keyword>
<dbReference type="Proteomes" id="UP000181951">
    <property type="component" value="Unassembled WGS sequence"/>
</dbReference>
<reference evidence="2 3" key="1">
    <citation type="submission" date="2016-10" db="EMBL/GenBank/DDBJ databases">
        <authorList>
            <person name="de Groot N.N."/>
        </authorList>
    </citation>
    <scope>NUCLEOTIDE SEQUENCE [LARGE SCALE GENOMIC DNA]</scope>
    <source>
        <strain evidence="2 3">CGMCC 4.2026</strain>
    </source>
</reference>
<dbReference type="PANTHER" id="PTHR32015:SF1">
    <property type="entry name" value="LIPASE"/>
    <property type="match status" value="1"/>
</dbReference>
<organism evidence="2 3">
    <name type="scientific">Actinacidiphila rubida</name>
    <dbReference type="NCBI Taxonomy" id="310780"/>
    <lineage>
        <taxon>Bacteria</taxon>
        <taxon>Bacillati</taxon>
        <taxon>Actinomycetota</taxon>
        <taxon>Actinomycetes</taxon>
        <taxon>Kitasatosporales</taxon>
        <taxon>Streptomycetaceae</taxon>
        <taxon>Actinacidiphila</taxon>
    </lineage>
</organism>
<dbReference type="SUPFAM" id="SSF53474">
    <property type="entry name" value="alpha/beta-Hydrolases"/>
    <property type="match status" value="1"/>
</dbReference>
<proteinExistence type="predicted"/>
<dbReference type="Gene3D" id="3.40.50.1820">
    <property type="entry name" value="alpha/beta hydrolase"/>
    <property type="match status" value="1"/>
</dbReference>
<keyword evidence="1" id="KW-0732">Signal</keyword>
<feature type="signal peptide" evidence="1">
    <location>
        <begin position="1"/>
        <end position="28"/>
    </location>
</feature>
<name>A0A1H8FC51_9ACTN</name>
<keyword evidence="2" id="KW-0378">Hydrolase</keyword>
<evidence type="ECO:0000313" key="3">
    <source>
        <dbReference type="Proteomes" id="UP000181951"/>
    </source>
</evidence>
<dbReference type="GO" id="GO:0016298">
    <property type="term" value="F:lipase activity"/>
    <property type="evidence" value="ECO:0007669"/>
    <property type="project" value="TreeGrafter"/>
</dbReference>
<evidence type="ECO:0000313" key="2">
    <source>
        <dbReference type="EMBL" id="SEN28618.1"/>
    </source>
</evidence>
<dbReference type="InterPro" id="IPR029058">
    <property type="entry name" value="AB_hydrolase_fold"/>
</dbReference>